<comment type="pathway">
    <text evidence="2 7">One-carbon metabolism; tetrahydrofolate interconversion.</text>
</comment>
<name>A0AAV8VU67_9CUCU</name>
<keyword evidence="4" id="KW-0285">Flavoprotein</keyword>
<evidence type="ECO:0000256" key="4">
    <source>
        <dbReference type="ARBA" id="ARBA00022630"/>
    </source>
</evidence>
<keyword evidence="5" id="KW-0274">FAD</keyword>
<accession>A0AAV8VU67</accession>
<dbReference type="PANTHER" id="PTHR45754:SF3">
    <property type="entry name" value="METHYLENETETRAHYDROFOLATE REDUCTASE (NADPH)"/>
    <property type="match status" value="1"/>
</dbReference>
<evidence type="ECO:0000256" key="7">
    <source>
        <dbReference type="RuleBase" id="RU004254"/>
    </source>
</evidence>
<dbReference type="Gene3D" id="3.20.20.220">
    <property type="match status" value="1"/>
</dbReference>
<dbReference type="SUPFAM" id="SSF51730">
    <property type="entry name" value="FAD-linked oxidoreductase"/>
    <property type="match status" value="1"/>
</dbReference>
<dbReference type="GO" id="GO:0071949">
    <property type="term" value="F:FAD binding"/>
    <property type="evidence" value="ECO:0007669"/>
    <property type="project" value="TreeGrafter"/>
</dbReference>
<sequence>MRDVLIDFNCCKETYKQQDAGFTYNPSFKTFEAPETTTTTTTTGQSLISNLLLNSSDKRLSIEICPGRNLDLSLLPGMDLNFFSITWHGASAERLKSAVQLASRLKCQGYHVLLHLAGRNLRRDEALKVLKQFKAVGVRNIFALQGDPSQVVERDDTKCCFSYAADLVRFIKLHFGDYFGIAVAGYPDRHPQSVNLEQDIHFLKHKISCGADFIITQASYDYGSFTSFYKVCKSSGIHLPIVPGVFVISSYKSLIGISKICSVTVPADILSIVSKNKHNAETVREFGIHQATELIKSILSDREHCFKGVHIFSLNDLGLVKTVVERLGLFKPRLEYPL</sequence>
<dbReference type="InterPro" id="IPR003171">
    <property type="entry name" value="Mehydrof_redctse-like"/>
</dbReference>
<dbReference type="GO" id="GO:0009086">
    <property type="term" value="P:methionine biosynthetic process"/>
    <property type="evidence" value="ECO:0007669"/>
    <property type="project" value="TreeGrafter"/>
</dbReference>
<comment type="cofactor">
    <cofactor evidence="1">
        <name>FAD</name>
        <dbReference type="ChEBI" id="CHEBI:57692"/>
    </cofactor>
</comment>
<dbReference type="GO" id="GO:0004489">
    <property type="term" value="F:methylenetetrahydrofolate reductase [NAD(P)H] activity"/>
    <property type="evidence" value="ECO:0007669"/>
    <property type="project" value="InterPro"/>
</dbReference>
<evidence type="ECO:0000256" key="2">
    <source>
        <dbReference type="ARBA" id="ARBA00004777"/>
    </source>
</evidence>
<keyword evidence="9" id="KW-1185">Reference proteome</keyword>
<dbReference type="AlphaFoldDB" id="A0AAV8VU67"/>
<evidence type="ECO:0008006" key="10">
    <source>
        <dbReference type="Google" id="ProtNLM"/>
    </source>
</evidence>
<dbReference type="EMBL" id="JANEYG010000033">
    <property type="protein sequence ID" value="KAJ8917527.1"/>
    <property type="molecule type" value="Genomic_DNA"/>
</dbReference>
<protein>
    <recommendedName>
        <fullName evidence="10">Methylenetetrahydrofolate reductase (NAD(P)H)</fullName>
    </recommendedName>
</protein>
<evidence type="ECO:0000256" key="5">
    <source>
        <dbReference type="ARBA" id="ARBA00022827"/>
    </source>
</evidence>
<reference evidence="8 9" key="1">
    <citation type="journal article" date="2023" name="Insect Mol. Biol.">
        <title>Genome sequencing provides insights into the evolution of gene families encoding plant cell wall-degrading enzymes in longhorned beetles.</title>
        <authorList>
            <person name="Shin N.R."/>
            <person name="Okamura Y."/>
            <person name="Kirsch R."/>
            <person name="Pauchet Y."/>
        </authorList>
    </citation>
    <scope>NUCLEOTIDE SEQUENCE [LARGE SCALE GENOMIC DNA]</scope>
    <source>
        <strain evidence="8">EAD_L_NR</strain>
    </source>
</reference>
<dbReference type="CDD" id="cd00537">
    <property type="entry name" value="MTHFR"/>
    <property type="match status" value="1"/>
</dbReference>
<organism evidence="8 9">
    <name type="scientific">Exocentrus adspersus</name>
    <dbReference type="NCBI Taxonomy" id="1586481"/>
    <lineage>
        <taxon>Eukaryota</taxon>
        <taxon>Metazoa</taxon>
        <taxon>Ecdysozoa</taxon>
        <taxon>Arthropoda</taxon>
        <taxon>Hexapoda</taxon>
        <taxon>Insecta</taxon>
        <taxon>Pterygota</taxon>
        <taxon>Neoptera</taxon>
        <taxon>Endopterygota</taxon>
        <taxon>Coleoptera</taxon>
        <taxon>Polyphaga</taxon>
        <taxon>Cucujiformia</taxon>
        <taxon>Chrysomeloidea</taxon>
        <taxon>Cerambycidae</taxon>
        <taxon>Lamiinae</taxon>
        <taxon>Acanthocinini</taxon>
        <taxon>Exocentrus</taxon>
    </lineage>
</organism>
<evidence type="ECO:0000256" key="6">
    <source>
        <dbReference type="ARBA" id="ARBA00023002"/>
    </source>
</evidence>
<dbReference type="GO" id="GO:0005829">
    <property type="term" value="C:cytosol"/>
    <property type="evidence" value="ECO:0007669"/>
    <property type="project" value="TreeGrafter"/>
</dbReference>
<dbReference type="Pfam" id="PF02219">
    <property type="entry name" value="MTHFR"/>
    <property type="match status" value="1"/>
</dbReference>
<comment type="similarity">
    <text evidence="3">Belongs to the methylenetetrahydrofolate reductase family.</text>
</comment>
<dbReference type="Proteomes" id="UP001159042">
    <property type="component" value="Unassembled WGS sequence"/>
</dbReference>
<evidence type="ECO:0000256" key="1">
    <source>
        <dbReference type="ARBA" id="ARBA00001974"/>
    </source>
</evidence>
<evidence type="ECO:0000313" key="8">
    <source>
        <dbReference type="EMBL" id="KAJ8917527.1"/>
    </source>
</evidence>
<proteinExistence type="inferred from homology"/>
<dbReference type="GO" id="GO:0035999">
    <property type="term" value="P:tetrahydrofolate interconversion"/>
    <property type="evidence" value="ECO:0007669"/>
    <property type="project" value="TreeGrafter"/>
</dbReference>
<evidence type="ECO:0000313" key="9">
    <source>
        <dbReference type="Proteomes" id="UP001159042"/>
    </source>
</evidence>
<dbReference type="PANTHER" id="PTHR45754">
    <property type="entry name" value="METHYLENETETRAHYDROFOLATE REDUCTASE"/>
    <property type="match status" value="1"/>
</dbReference>
<comment type="caution">
    <text evidence="8">The sequence shown here is derived from an EMBL/GenBank/DDBJ whole genome shotgun (WGS) entry which is preliminary data.</text>
</comment>
<keyword evidence="6" id="KW-0560">Oxidoreductase</keyword>
<dbReference type="InterPro" id="IPR029041">
    <property type="entry name" value="FAD-linked_oxidoreductase-like"/>
</dbReference>
<gene>
    <name evidence="8" type="ORF">NQ315_005576</name>
</gene>
<evidence type="ECO:0000256" key="3">
    <source>
        <dbReference type="ARBA" id="ARBA00006743"/>
    </source>
</evidence>